<comment type="caution">
    <text evidence="1">The sequence shown here is derived from an EMBL/GenBank/DDBJ whole genome shotgun (WGS) entry which is preliminary data.</text>
</comment>
<keyword evidence="2" id="KW-1185">Reference proteome</keyword>
<gene>
    <name evidence="1" type="ORF">LNTAR_15147</name>
</gene>
<dbReference type="Proteomes" id="UP000004947">
    <property type="component" value="Unassembled WGS sequence"/>
</dbReference>
<reference evidence="1 2" key="1">
    <citation type="journal article" date="2010" name="J. Bacteriol.">
        <title>Genome sequence of Lentisphaera araneosa HTCC2155T, the type species of the order Lentisphaerales in the phylum Lentisphaerae.</title>
        <authorList>
            <person name="Thrash J.C."/>
            <person name="Cho J.C."/>
            <person name="Vergin K.L."/>
            <person name="Morris R.M."/>
            <person name="Giovannoni S.J."/>
        </authorList>
    </citation>
    <scope>NUCLEOTIDE SEQUENCE [LARGE SCALE GENOMIC DNA]</scope>
    <source>
        <strain evidence="1 2">HTCC2155</strain>
    </source>
</reference>
<sequence>MSDINQYKSEWHEICRDYEIEENLRIRLHRCFSWAAKIDEYRDEQPDEAFLCAWVSFNSLFARIDPQSNDFLPEKQSIEFFLGKLKSIDRQGKLEHLLDESEWQFEQILQCKFLQSNFWRQLDGKEQVVLKNWNNDSFKYFRKKGDEVLLFKVLLGIYVMRNQLVHGGATYGSQMNRSTLMLCLYVLEPMLNCFIDILIHEGSDMEFGALPYPPVK</sequence>
<dbReference type="RefSeq" id="WP_007280426.1">
    <property type="nucleotide sequence ID" value="NZ_ABCK01000024.1"/>
</dbReference>
<evidence type="ECO:0000313" key="2">
    <source>
        <dbReference type="Proteomes" id="UP000004947"/>
    </source>
</evidence>
<organism evidence="1 2">
    <name type="scientific">Lentisphaera araneosa HTCC2155</name>
    <dbReference type="NCBI Taxonomy" id="313628"/>
    <lineage>
        <taxon>Bacteria</taxon>
        <taxon>Pseudomonadati</taxon>
        <taxon>Lentisphaerota</taxon>
        <taxon>Lentisphaeria</taxon>
        <taxon>Lentisphaerales</taxon>
        <taxon>Lentisphaeraceae</taxon>
        <taxon>Lentisphaera</taxon>
    </lineage>
</organism>
<proteinExistence type="predicted"/>
<dbReference type="EMBL" id="ABCK01000024">
    <property type="protein sequence ID" value="EDM25764.1"/>
    <property type="molecule type" value="Genomic_DNA"/>
</dbReference>
<dbReference type="OrthoDB" id="1425096at2"/>
<dbReference type="STRING" id="313628.LNTAR_15147"/>
<name>A6DRF4_9BACT</name>
<dbReference type="AlphaFoldDB" id="A6DRF4"/>
<evidence type="ECO:0000313" key="1">
    <source>
        <dbReference type="EMBL" id="EDM25764.1"/>
    </source>
</evidence>
<protein>
    <submittedName>
        <fullName evidence="1">Uncharacterized protein</fullName>
    </submittedName>
</protein>
<accession>A6DRF4</accession>